<evidence type="ECO:0000313" key="1">
    <source>
        <dbReference type="EMBL" id="KAG1298775.1"/>
    </source>
</evidence>
<protein>
    <submittedName>
        <fullName evidence="1">Uncharacterized protein</fullName>
    </submittedName>
</protein>
<sequence>MSPDLADSNTPPPLIIETVYWGVSRTPAFYQLQDYVGLVVHKSGSNRYLEVNFDKDEFRTALVLMAFNSMMGELSYALHLLVDRA</sequence>
<gene>
    <name evidence="1" type="ORF">G6F64_012927</name>
</gene>
<name>A0A9P6WWH1_RHIOR</name>
<organism evidence="1 2">
    <name type="scientific">Rhizopus oryzae</name>
    <name type="common">Mucormycosis agent</name>
    <name type="synonym">Rhizopus arrhizus var. delemar</name>
    <dbReference type="NCBI Taxonomy" id="64495"/>
    <lineage>
        <taxon>Eukaryota</taxon>
        <taxon>Fungi</taxon>
        <taxon>Fungi incertae sedis</taxon>
        <taxon>Mucoromycota</taxon>
        <taxon>Mucoromycotina</taxon>
        <taxon>Mucoromycetes</taxon>
        <taxon>Mucorales</taxon>
        <taxon>Mucorineae</taxon>
        <taxon>Rhizopodaceae</taxon>
        <taxon>Rhizopus</taxon>
    </lineage>
</organism>
<dbReference type="AlphaFoldDB" id="A0A9P6WWH1"/>
<comment type="caution">
    <text evidence="1">The sequence shown here is derived from an EMBL/GenBank/DDBJ whole genome shotgun (WGS) entry which is preliminary data.</text>
</comment>
<evidence type="ECO:0000313" key="2">
    <source>
        <dbReference type="Proteomes" id="UP000716291"/>
    </source>
</evidence>
<proteinExistence type="predicted"/>
<keyword evidence="2" id="KW-1185">Reference proteome</keyword>
<reference evidence="1" key="1">
    <citation type="journal article" date="2020" name="Microb. Genom.">
        <title>Genetic diversity of clinical and environmental Mucorales isolates obtained from an investigation of mucormycosis cases among solid organ transplant recipients.</title>
        <authorList>
            <person name="Nguyen M.H."/>
            <person name="Kaul D."/>
            <person name="Muto C."/>
            <person name="Cheng S.J."/>
            <person name="Richter R.A."/>
            <person name="Bruno V.M."/>
            <person name="Liu G."/>
            <person name="Beyhan S."/>
            <person name="Sundermann A.J."/>
            <person name="Mounaud S."/>
            <person name="Pasculle A.W."/>
            <person name="Nierman W.C."/>
            <person name="Driscoll E."/>
            <person name="Cumbie R."/>
            <person name="Clancy C.J."/>
            <person name="Dupont C.L."/>
        </authorList>
    </citation>
    <scope>NUCLEOTIDE SEQUENCE</scope>
    <source>
        <strain evidence="1">GL11</strain>
    </source>
</reference>
<dbReference type="Proteomes" id="UP000716291">
    <property type="component" value="Unassembled WGS sequence"/>
</dbReference>
<dbReference type="EMBL" id="JAANQT010004493">
    <property type="protein sequence ID" value="KAG1298775.1"/>
    <property type="molecule type" value="Genomic_DNA"/>
</dbReference>
<dbReference type="OrthoDB" id="10270814at2759"/>
<accession>A0A9P6WWH1</accession>